<dbReference type="EC" id="2.7.1.15" evidence="2 12"/>
<dbReference type="AlphaFoldDB" id="A0A2I0QUC8"/>
<dbReference type="GO" id="GO:0019303">
    <property type="term" value="P:D-ribose catabolic process"/>
    <property type="evidence" value="ECO:0007669"/>
    <property type="project" value="UniProtKB-UniRule"/>
</dbReference>
<evidence type="ECO:0000259" key="13">
    <source>
        <dbReference type="Pfam" id="PF00294"/>
    </source>
</evidence>
<comment type="pathway">
    <text evidence="12">Carbohydrate metabolism; D-ribose degradation; D-ribose 5-phosphate from beta-D-ribopyranose: step 2/2.</text>
</comment>
<evidence type="ECO:0000256" key="9">
    <source>
        <dbReference type="ARBA" id="ARBA00022842"/>
    </source>
</evidence>
<comment type="subunit">
    <text evidence="12">Homodimer.</text>
</comment>
<keyword evidence="6 12" id="KW-0547">Nucleotide-binding</keyword>
<keyword evidence="11 12" id="KW-0119">Carbohydrate metabolism</keyword>
<keyword evidence="15" id="KW-1185">Reference proteome</keyword>
<dbReference type="SUPFAM" id="SSF53613">
    <property type="entry name" value="Ribokinase-like"/>
    <property type="match status" value="1"/>
</dbReference>
<dbReference type="GO" id="GO:0005524">
    <property type="term" value="F:ATP binding"/>
    <property type="evidence" value="ECO:0007669"/>
    <property type="project" value="UniProtKB-UniRule"/>
</dbReference>
<dbReference type="HAMAP" id="MF_01987">
    <property type="entry name" value="Ribokinase"/>
    <property type="match status" value="1"/>
</dbReference>
<comment type="similarity">
    <text evidence="1">Belongs to the carbohydrate kinase pfkB family.</text>
</comment>
<feature type="binding site" evidence="12">
    <location>
        <begin position="13"/>
        <end position="15"/>
    </location>
    <ligand>
        <name>substrate</name>
    </ligand>
</feature>
<comment type="catalytic activity">
    <reaction evidence="12">
        <text>D-ribose + ATP = D-ribose 5-phosphate + ADP + H(+)</text>
        <dbReference type="Rhea" id="RHEA:13697"/>
        <dbReference type="ChEBI" id="CHEBI:15378"/>
        <dbReference type="ChEBI" id="CHEBI:30616"/>
        <dbReference type="ChEBI" id="CHEBI:47013"/>
        <dbReference type="ChEBI" id="CHEBI:78346"/>
        <dbReference type="ChEBI" id="CHEBI:456216"/>
        <dbReference type="EC" id="2.7.1.15"/>
    </reaction>
</comment>
<dbReference type="GO" id="GO:0004747">
    <property type="term" value="F:ribokinase activity"/>
    <property type="evidence" value="ECO:0007669"/>
    <property type="project" value="UniProtKB-UniRule"/>
</dbReference>
<evidence type="ECO:0000313" key="14">
    <source>
        <dbReference type="EMBL" id="PKR77926.1"/>
    </source>
</evidence>
<feature type="binding site" evidence="12">
    <location>
        <position position="276"/>
    </location>
    <ligand>
        <name>K(+)</name>
        <dbReference type="ChEBI" id="CHEBI:29103"/>
    </ligand>
</feature>
<keyword evidence="10 12" id="KW-0630">Potassium</keyword>
<comment type="subcellular location">
    <subcellularLocation>
        <location evidence="12">Cytoplasm</location>
    </subcellularLocation>
</comment>
<dbReference type="Gene3D" id="3.40.1190.20">
    <property type="match status" value="1"/>
</dbReference>
<comment type="similarity">
    <text evidence="12">Belongs to the carbohydrate kinase PfkB family. Ribokinase subfamily.</text>
</comment>
<evidence type="ECO:0000256" key="7">
    <source>
        <dbReference type="ARBA" id="ARBA00022777"/>
    </source>
</evidence>
<feature type="binding site" evidence="12">
    <location>
        <position position="141"/>
    </location>
    <ligand>
        <name>substrate</name>
    </ligand>
</feature>
<dbReference type="PANTHER" id="PTHR10584">
    <property type="entry name" value="SUGAR KINASE"/>
    <property type="match status" value="1"/>
</dbReference>
<dbReference type="CDD" id="cd01174">
    <property type="entry name" value="ribokinase"/>
    <property type="match status" value="1"/>
</dbReference>
<dbReference type="PANTHER" id="PTHR10584:SF166">
    <property type="entry name" value="RIBOKINASE"/>
    <property type="match status" value="1"/>
</dbReference>
<feature type="binding site" evidence="12">
    <location>
        <position position="237"/>
    </location>
    <ligand>
        <name>K(+)</name>
        <dbReference type="ChEBI" id="CHEBI:29103"/>
    </ligand>
</feature>
<dbReference type="PRINTS" id="PR00990">
    <property type="entry name" value="RIBOKINASE"/>
</dbReference>
<organism evidence="14 15">
    <name type="scientific">Halalkalibacillus sediminis</name>
    <dbReference type="NCBI Taxonomy" id="2018042"/>
    <lineage>
        <taxon>Bacteria</taxon>
        <taxon>Bacillati</taxon>
        <taxon>Bacillota</taxon>
        <taxon>Bacilli</taxon>
        <taxon>Bacillales</taxon>
        <taxon>Bacillaceae</taxon>
        <taxon>Halalkalibacillus</taxon>
    </lineage>
</organism>
<dbReference type="InterPro" id="IPR011611">
    <property type="entry name" value="PfkB_dom"/>
</dbReference>
<feature type="binding site" evidence="12">
    <location>
        <begin position="41"/>
        <end position="45"/>
    </location>
    <ligand>
        <name>substrate</name>
    </ligand>
</feature>
<proteinExistence type="inferred from homology"/>
<keyword evidence="7 12" id="KW-0418">Kinase</keyword>
<keyword evidence="4 12" id="KW-0808">Transferase</keyword>
<evidence type="ECO:0000256" key="11">
    <source>
        <dbReference type="ARBA" id="ARBA00023277"/>
    </source>
</evidence>
<dbReference type="GO" id="GO:0046872">
    <property type="term" value="F:metal ion binding"/>
    <property type="evidence" value="ECO:0007669"/>
    <property type="project" value="UniProtKB-KW"/>
</dbReference>
<dbReference type="EMBL" id="PJNH01000002">
    <property type="protein sequence ID" value="PKR77926.1"/>
    <property type="molecule type" value="Genomic_DNA"/>
</dbReference>
<dbReference type="UniPathway" id="UPA00916">
    <property type="reaction ID" value="UER00889"/>
</dbReference>
<feature type="binding site" evidence="12">
    <location>
        <position position="267"/>
    </location>
    <ligand>
        <name>ATP</name>
        <dbReference type="ChEBI" id="CHEBI:30616"/>
    </ligand>
</feature>
<evidence type="ECO:0000256" key="12">
    <source>
        <dbReference type="HAMAP-Rule" id="MF_01987"/>
    </source>
</evidence>
<keyword evidence="12" id="KW-0963">Cytoplasm</keyword>
<dbReference type="PROSITE" id="PS00584">
    <property type="entry name" value="PFKB_KINASES_2"/>
    <property type="match status" value="1"/>
</dbReference>
<feature type="binding site" evidence="12">
    <location>
        <begin position="242"/>
        <end position="243"/>
    </location>
    <ligand>
        <name>ATP</name>
        <dbReference type="ChEBI" id="CHEBI:30616"/>
    </ligand>
</feature>
<dbReference type="InterPro" id="IPR002173">
    <property type="entry name" value="Carboh/pur_kinase_PfkB_CS"/>
</dbReference>
<feature type="binding site" evidence="12">
    <location>
        <position position="278"/>
    </location>
    <ligand>
        <name>K(+)</name>
        <dbReference type="ChEBI" id="CHEBI:29103"/>
    </ligand>
</feature>
<gene>
    <name evidence="12 14" type="primary">rbsK</name>
    <name evidence="14" type="ORF">CEY16_08355</name>
</gene>
<evidence type="ECO:0000256" key="8">
    <source>
        <dbReference type="ARBA" id="ARBA00022840"/>
    </source>
</evidence>
<comment type="function">
    <text evidence="12">Catalyzes the phosphorylation of ribose at O-5 in a reaction requiring ATP and magnesium. The resulting D-ribose-5-phosphate can then be used either for sythesis of nucleotides, histidine, and tryptophan, or as a component of the pentose phosphate pathway.</text>
</comment>
<comment type="activity regulation">
    <text evidence="12">Activated by a monovalent cation that binds near, but not in, the active site. The most likely occupant of the site in vivo is potassium. Ion binding induces a conformational change that may alter substrate affinity.</text>
</comment>
<keyword evidence="5 12" id="KW-0479">Metal-binding</keyword>
<evidence type="ECO:0000313" key="15">
    <source>
        <dbReference type="Proteomes" id="UP000243524"/>
    </source>
</evidence>
<dbReference type="NCBIfam" id="TIGR02152">
    <property type="entry name" value="D_ribokin_bact"/>
    <property type="match status" value="1"/>
</dbReference>
<feature type="binding site" evidence="12">
    <location>
        <position position="273"/>
    </location>
    <ligand>
        <name>K(+)</name>
        <dbReference type="ChEBI" id="CHEBI:29103"/>
    </ligand>
</feature>
<dbReference type="GO" id="GO:0005829">
    <property type="term" value="C:cytosol"/>
    <property type="evidence" value="ECO:0007669"/>
    <property type="project" value="TreeGrafter"/>
</dbReference>
<evidence type="ECO:0000256" key="10">
    <source>
        <dbReference type="ARBA" id="ARBA00022958"/>
    </source>
</evidence>
<comment type="caution">
    <text evidence="14">The sequence shown here is derived from an EMBL/GenBank/DDBJ whole genome shotgun (WGS) entry which is preliminary data.</text>
</comment>
<keyword evidence="9 12" id="KW-0460">Magnesium</keyword>
<protein>
    <recommendedName>
        <fullName evidence="3 12">Ribokinase</fullName>
        <shortName evidence="12">RK</shortName>
        <ecNumber evidence="2 12">2.7.1.15</ecNumber>
    </recommendedName>
</protein>
<evidence type="ECO:0000256" key="5">
    <source>
        <dbReference type="ARBA" id="ARBA00022723"/>
    </source>
</evidence>
<accession>A0A2I0QUC8</accession>
<dbReference type="Proteomes" id="UP000243524">
    <property type="component" value="Unassembled WGS sequence"/>
</dbReference>
<name>A0A2I0QUC8_9BACI</name>
<sequence length="307" mass="33106">MKQPKITVIGSVNMDLVTATDHFPSKGETLLGKSFSTIPGGKGANQAIAASKLGSDVTFIGCIGDDTFADPLIENFRHNKIHTDFVERISTEPTGIASITIAENDNTIIVVPGANHSVSPTFVEKREDVIASSDAIIVQLEIPLESVKKAVELAYRNGVKVILNPAPAQQVDLEILRKVDFITPNEHELPILLNNEAKREFFKNNKEKFIVTKGSKGVQLFWGETSLIPGFTVDVVDTTGAGDTFNGAFASAISSGQSIEQACLFGNAAGALSVMQLGAQTGMPTREDVLDFMNERGVKHETSWNFE</sequence>
<comment type="cofactor">
    <cofactor evidence="12">
        <name>Mg(2+)</name>
        <dbReference type="ChEBI" id="CHEBI:18420"/>
    </cofactor>
    <text evidence="12">Requires a divalent cation, most likely magnesium in vivo, as an electrophilic catalyst to aid phosphoryl group transfer. It is the chelate of the metal and the nucleotide that is the actual substrate.</text>
</comment>
<comment type="caution">
    <text evidence="12">Lacks conserved residue(s) required for the propagation of feature annotation.</text>
</comment>
<dbReference type="InterPro" id="IPR011877">
    <property type="entry name" value="Ribokinase"/>
</dbReference>
<evidence type="ECO:0000256" key="3">
    <source>
        <dbReference type="ARBA" id="ARBA00016943"/>
    </source>
</evidence>
<evidence type="ECO:0000256" key="1">
    <source>
        <dbReference type="ARBA" id="ARBA00005380"/>
    </source>
</evidence>
<dbReference type="InterPro" id="IPR002139">
    <property type="entry name" value="Ribo/fructo_kinase"/>
</dbReference>
<feature type="domain" description="Carbohydrate kinase PfkB" evidence="13">
    <location>
        <begin position="4"/>
        <end position="286"/>
    </location>
</feature>
<dbReference type="RefSeq" id="WP_101331534.1">
    <property type="nucleotide sequence ID" value="NZ_PJNH01000002.1"/>
</dbReference>
<feature type="binding site" evidence="12">
    <location>
        <begin position="212"/>
        <end position="217"/>
    </location>
    <ligand>
        <name>ATP</name>
        <dbReference type="ChEBI" id="CHEBI:30616"/>
    </ligand>
</feature>
<reference evidence="14 15" key="1">
    <citation type="submission" date="2017-06" db="EMBL/GenBank/DDBJ databases">
        <title>the draft geome sequence of Illustriluteabacillus marina B3227.</title>
        <authorList>
            <person name="He R.-H."/>
            <person name="Du Z.-J."/>
        </authorList>
    </citation>
    <scope>NUCLEOTIDE SEQUENCE [LARGE SCALE GENOMIC DNA]</scope>
    <source>
        <strain evidence="14 15">B3227</strain>
    </source>
</reference>
<feature type="binding site" evidence="12">
    <location>
        <position position="185"/>
    </location>
    <ligand>
        <name>ATP</name>
        <dbReference type="ChEBI" id="CHEBI:30616"/>
    </ligand>
</feature>
<dbReference type="InterPro" id="IPR029056">
    <property type="entry name" value="Ribokinase-like"/>
</dbReference>
<feature type="binding site" evidence="12">
    <location>
        <position position="239"/>
    </location>
    <ligand>
        <name>K(+)</name>
        <dbReference type="ChEBI" id="CHEBI:29103"/>
    </ligand>
</feature>
<keyword evidence="8 12" id="KW-0067">ATP-binding</keyword>
<evidence type="ECO:0000256" key="6">
    <source>
        <dbReference type="ARBA" id="ARBA00022741"/>
    </source>
</evidence>
<feature type="active site" description="Proton acceptor" evidence="12">
    <location>
        <position position="243"/>
    </location>
</feature>
<dbReference type="Pfam" id="PF00294">
    <property type="entry name" value="PfkB"/>
    <property type="match status" value="1"/>
</dbReference>
<feature type="binding site" evidence="12">
    <location>
        <position position="243"/>
    </location>
    <ligand>
        <name>substrate</name>
    </ligand>
</feature>
<evidence type="ECO:0000256" key="4">
    <source>
        <dbReference type="ARBA" id="ARBA00022679"/>
    </source>
</evidence>
<dbReference type="OrthoDB" id="9775849at2"/>
<evidence type="ECO:0000256" key="2">
    <source>
        <dbReference type="ARBA" id="ARBA00012035"/>
    </source>
</evidence>